<evidence type="ECO:0000313" key="2">
    <source>
        <dbReference type="EMBL" id="MDQ0684911.1"/>
    </source>
</evidence>
<dbReference type="RefSeq" id="WP_307044412.1">
    <property type="nucleotide sequence ID" value="NZ_JAUSYA010000001.1"/>
</dbReference>
<evidence type="ECO:0000256" key="1">
    <source>
        <dbReference type="SAM" id="MobiDB-lite"/>
    </source>
</evidence>
<gene>
    <name evidence="2" type="ORF">QFZ56_003874</name>
</gene>
<protein>
    <submittedName>
        <fullName evidence="2">Uncharacterized protein</fullName>
    </submittedName>
</protein>
<feature type="compositionally biased region" description="Basic and acidic residues" evidence="1">
    <location>
        <begin position="119"/>
        <end position="147"/>
    </location>
</feature>
<dbReference type="Proteomes" id="UP001243364">
    <property type="component" value="Unassembled WGS sequence"/>
</dbReference>
<accession>A0ABU0Q414</accession>
<keyword evidence="3" id="KW-1185">Reference proteome</keyword>
<feature type="region of interest" description="Disordered" evidence="1">
    <location>
        <begin position="118"/>
        <end position="171"/>
    </location>
</feature>
<feature type="compositionally biased region" description="Gly residues" evidence="1">
    <location>
        <begin position="151"/>
        <end position="168"/>
    </location>
</feature>
<evidence type="ECO:0000313" key="3">
    <source>
        <dbReference type="Proteomes" id="UP001243364"/>
    </source>
</evidence>
<name>A0ABU0Q414_STRAH</name>
<reference evidence="2 3" key="1">
    <citation type="submission" date="2023-07" db="EMBL/GenBank/DDBJ databases">
        <title>Comparative genomics of wheat-associated soil bacteria to identify genetic determinants of phenazine resistance.</title>
        <authorList>
            <person name="Mouncey N."/>
        </authorList>
    </citation>
    <scope>NUCLEOTIDE SEQUENCE [LARGE SCALE GENOMIC DNA]</scope>
    <source>
        <strain evidence="2 3">W4I19-2</strain>
    </source>
</reference>
<comment type="caution">
    <text evidence="2">The sequence shown here is derived from an EMBL/GenBank/DDBJ whole genome shotgun (WGS) entry which is preliminary data.</text>
</comment>
<dbReference type="EMBL" id="JAUSYA010000001">
    <property type="protein sequence ID" value="MDQ0684911.1"/>
    <property type="molecule type" value="Genomic_DNA"/>
</dbReference>
<organism evidence="2 3">
    <name type="scientific">Streptomyces achromogenes</name>
    <dbReference type="NCBI Taxonomy" id="67255"/>
    <lineage>
        <taxon>Bacteria</taxon>
        <taxon>Bacillati</taxon>
        <taxon>Actinomycetota</taxon>
        <taxon>Actinomycetes</taxon>
        <taxon>Kitasatosporales</taxon>
        <taxon>Streptomycetaceae</taxon>
        <taxon>Streptomyces</taxon>
    </lineage>
</organism>
<sequence length="195" mass="19910">MLDLRPLAEGRQAGSGGPRVLGEGVRLHGGADPGGGDVVLTGVAQQDPAAAFEQEPGLGVAGPHGLADQIGGRLLPDRDLDVLVRPDGQLLGLAGDPAGLLVGHRDGDLAHRVGQVELQSDRAHDQGESDQRRQQEAAVGELHRDLAGGDDPPGGRGGRTGRGTGGRGRALRIGRRLGPVCGVRGHGAHAEVISR</sequence>
<feature type="region of interest" description="Disordered" evidence="1">
    <location>
        <begin position="1"/>
        <end position="22"/>
    </location>
</feature>
<proteinExistence type="predicted"/>